<evidence type="ECO:0000313" key="9">
    <source>
        <dbReference type="EMBL" id="KAK9833537.1"/>
    </source>
</evidence>
<keyword evidence="7" id="KW-0603">Photosystem I</keyword>
<evidence type="ECO:0000256" key="3">
    <source>
        <dbReference type="ARBA" id="ARBA00022531"/>
    </source>
</evidence>
<evidence type="ECO:0000256" key="8">
    <source>
        <dbReference type="SAM" id="MobiDB-lite"/>
    </source>
</evidence>
<feature type="compositionally biased region" description="Low complexity" evidence="8">
    <location>
        <begin position="41"/>
        <end position="51"/>
    </location>
</feature>
<keyword evidence="1 6" id="KW-0148">Chlorophyll</keyword>
<evidence type="ECO:0000313" key="10">
    <source>
        <dbReference type="Proteomes" id="UP001445335"/>
    </source>
</evidence>
<keyword evidence="7" id="KW-0604">Photosystem II</keyword>
<feature type="binding site" evidence="6">
    <location>
        <position position="159"/>
    </location>
    <ligand>
        <name>chlorophyll a</name>
        <dbReference type="ChEBI" id="CHEBI:58416"/>
        <label>1</label>
    </ligand>
</feature>
<feature type="binding site" description="axial binding residue" evidence="6">
    <location>
        <position position="164"/>
    </location>
    <ligand>
        <name>chlorophyll b</name>
        <dbReference type="ChEBI" id="CHEBI:61721"/>
        <label>1</label>
    </ligand>
    <ligandPart>
        <name>Mg</name>
        <dbReference type="ChEBI" id="CHEBI:25107"/>
    </ligandPart>
</feature>
<feature type="region of interest" description="Disordered" evidence="8">
    <location>
        <begin position="41"/>
        <end position="89"/>
    </location>
</feature>
<dbReference type="Gene3D" id="1.10.3460.10">
    <property type="entry name" value="Chlorophyll a/b binding protein domain"/>
    <property type="match status" value="1"/>
</dbReference>
<comment type="function">
    <text evidence="7">The light-harvesting complex (LHC) functions as a light receptor, it captures and delivers excitation energy to photosystems with which it is closely associated.</text>
</comment>
<feature type="binding site" description="axial binding residue" evidence="6">
    <location>
        <position position="235"/>
    </location>
    <ligand>
        <name>chlorophyll b</name>
        <dbReference type="ChEBI" id="CHEBI:61721"/>
        <label>1</label>
    </ligand>
    <ligandPart>
        <name>Mg</name>
        <dbReference type="ChEBI" id="CHEBI:25107"/>
    </ligandPart>
</feature>
<comment type="subcellular location">
    <subcellularLocation>
        <location evidence="7">Plastid</location>
        <location evidence="7">Chloroplast thylakoid membrane</location>
    </subcellularLocation>
</comment>
<dbReference type="SUPFAM" id="SSF103511">
    <property type="entry name" value="Chlorophyll a-b binding protein"/>
    <property type="match status" value="1"/>
</dbReference>
<feature type="binding site" evidence="6">
    <location>
        <position position="162"/>
    </location>
    <ligand>
        <name>chlorophyll a</name>
        <dbReference type="ChEBI" id="CHEBI:58416"/>
        <label>1</label>
    </ligand>
</feature>
<feature type="region of interest" description="Disordered" evidence="8">
    <location>
        <begin position="1"/>
        <end position="23"/>
    </location>
</feature>
<sequence length="344" mass="36113">MAPSSFLGSPMKTGGAALQQQAPRRVVTQAIFKKAQKAAKAVPAKAASATKKLQKSAPAPVRKAQSAAKKVQKSSPVKKAQSALKSGSKRTKGWLGGVGGAQDLDKWYGPDRALFLPGGLLDAADVPAYLNGSLAGDYGYDPLGLGKDTETVEKYRAYELLHARWAMLAAAGIIIPEGLQANGAAIKGGTWFETGAEMLNGGTLNYFAVPWGILSNPLPLFLVAVIEVGLMGAVERYRQTGTGPGGYSPGVGKFDSSIFSGLDNLYPGGPFDPLGLADDPEVFAELKVKEIKNGRLAMVSVLGFAVQGYVTGEGPYANWAKHVSDPFGYNLLTILSGEDRLPTL</sequence>
<keyword evidence="7" id="KW-0793">Thylakoid</keyword>
<keyword evidence="4 7" id="KW-0934">Plastid</keyword>
<organism evidence="9 10">
    <name type="scientific">Elliptochloris bilobata</name>
    <dbReference type="NCBI Taxonomy" id="381761"/>
    <lineage>
        <taxon>Eukaryota</taxon>
        <taxon>Viridiplantae</taxon>
        <taxon>Chlorophyta</taxon>
        <taxon>core chlorophytes</taxon>
        <taxon>Trebouxiophyceae</taxon>
        <taxon>Trebouxiophyceae incertae sedis</taxon>
        <taxon>Elliptochloris clade</taxon>
        <taxon>Elliptochloris</taxon>
    </lineage>
</organism>
<protein>
    <recommendedName>
        <fullName evidence="7">Chlorophyll a-b binding protein, chloroplastic</fullName>
    </recommendedName>
</protein>
<dbReference type="FunFam" id="1.10.3460.10:FF:000007">
    <property type="entry name" value="Chlorophyll a-b binding protein, chloroplastic"/>
    <property type="match status" value="1"/>
</dbReference>
<feature type="compositionally biased region" description="Low complexity" evidence="8">
    <location>
        <begin position="63"/>
        <end position="83"/>
    </location>
</feature>
<feature type="binding site" evidence="6">
    <location>
        <position position="293"/>
    </location>
    <ligand>
        <name>chlorophyll a</name>
        <dbReference type="ChEBI" id="CHEBI:58416"/>
        <label>1</label>
    </ligand>
</feature>
<dbReference type="InterPro" id="IPR022796">
    <property type="entry name" value="Chloroa_b-bind"/>
</dbReference>
<dbReference type="GO" id="GO:0009765">
    <property type="term" value="P:photosynthesis, light harvesting"/>
    <property type="evidence" value="ECO:0007669"/>
    <property type="project" value="InterPro"/>
</dbReference>
<dbReference type="EMBL" id="JALJOU010000035">
    <property type="protein sequence ID" value="KAK9833537.1"/>
    <property type="molecule type" value="Genomic_DNA"/>
</dbReference>
<evidence type="ECO:0000256" key="1">
    <source>
        <dbReference type="ARBA" id="ARBA00022494"/>
    </source>
</evidence>
<feature type="binding site" evidence="6">
    <location>
        <position position="295"/>
    </location>
    <ligand>
        <name>chlorophyll a</name>
        <dbReference type="ChEBI" id="CHEBI:58416"/>
        <label>1</label>
    </ligand>
</feature>
<feature type="binding site" evidence="6">
    <location>
        <position position="322"/>
    </location>
    <ligand>
        <name>chlorophyll a</name>
        <dbReference type="ChEBI" id="CHEBI:58416"/>
        <label>1</label>
    </ligand>
</feature>
<comment type="caution">
    <text evidence="9">The sequence shown here is derived from an EMBL/GenBank/DDBJ whole genome shotgun (WGS) entry which is preliminary data.</text>
</comment>
<reference evidence="9 10" key="1">
    <citation type="journal article" date="2024" name="Nat. Commun.">
        <title>Phylogenomics reveals the evolutionary origins of lichenization in chlorophyte algae.</title>
        <authorList>
            <person name="Puginier C."/>
            <person name="Libourel C."/>
            <person name="Otte J."/>
            <person name="Skaloud P."/>
            <person name="Haon M."/>
            <person name="Grisel S."/>
            <person name="Petersen M."/>
            <person name="Berrin J.G."/>
            <person name="Delaux P.M."/>
            <person name="Dal Grande F."/>
            <person name="Keller J."/>
        </authorList>
    </citation>
    <scope>NUCLEOTIDE SEQUENCE [LARGE SCALE GENOMIC DNA]</scope>
    <source>
        <strain evidence="9 10">SAG 245.80</strain>
    </source>
</reference>
<name>A0AAW1RJW5_9CHLO</name>
<accession>A0AAW1RJW5</accession>
<evidence type="ECO:0000256" key="6">
    <source>
        <dbReference type="PIRSR" id="PIRSR601344-1"/>
    </source>
</evidence>
<keyword evidence="2 7" id="KW-0150">Chloroplast</keyword>
<dbReference type="GO" id="GO:0016168">
    <property type="term" value="F:chlorophyll binding"/>
    <property type="evidence" value="ECO:0007669"/>
    <property type="project" value="UniProtKB-KW"/>
</dbReference>
<feature type="binding site" evidence="6">
    <location>
        <position position="307"/>
    </location>
    <ligand>
        <name>chlorophyll a</name>
        <dbReference type="ChEBI" id="CHEBI:58416"/>
        <label>1</label>
    </ligand>
</feature>
<feature type="binding site" evidence="6">
    <location>
        <position position="290"/>
    </location>
    <ligand>
        <name>chlorophyll a</name>
        <dbReference type="ChEBI" id="CHEBI:58416"/>
        <label>1</label>
    </ligand>
</feature>
<keyword evidence="3 7" id="KW-0602">Photosynthesis</keyword>
<comment type="similarity">
    <text evidence="7">Belongs to the light-harvesting chlorophyll a/b-binding (LHC) protein family.</text>
</comment>
<dbReference type="Pfam" id="PF00504">
    <property type="entry name" value="Chloroa_b-bind"/>
    <property type="match status" value="1"/>
</dbReference>
<dbReference type="InterPro" id="IPR001344">
    <property type="entry name" value="Chloro_AB-bd_pln"/>
</dbReference>
<feature type="binding site" evidence="6">
    <location>
        <position position="289"/>
    </location>
    <ligand>
        <name>chlorophyll a</name>
        <dbReference type="ChEBI" id="CHEBI:58416"/>
        <label>1</label>
    </ligand>
</feature>
<dbReference type="GO" id="GO:0009535">
    <property type="term" value="C:chloroplast thylakoid membrane"/>
    <property type="evidence" value="ECO:0007669"/>
    <property type="project" value="UniProtKB-SubCell"/>
</dbReference>
<dbReference type="GO" id="GO:0009523">
    <property type="term" value="C:photosystem II"/>
    <property type="evidence" value="ECO:0007669"/>
    <property type="project" value="UniProtKB-KW"/>
</dbReference>
<evidence type="ECO:0000256" key="5">
    <source>
        <dbReference type="ARBA" id="ARBA00022991"/>
    </source>
</evidence>
<evidence type="ECO:0000256" key="7">
    <source>
        <dbReference type="RuleBase" id="RU363080"/>
    </source>
</evidence>
<gene>
    <name evidence="9" type="ORF">WJX81_002978</name>
</gene>
<evidence type="ECO:0000256" key="2">
    <source>
        <dbReference type="ARBA" id="ARBA00022528"/>
    </source>
</evidence>
<proteinExistence type="inferred from homology"/>
<dbReference type="PANTHER" id="PTHR21649">
    <property type="entry name" value="CHLOROPHYLL A/B BINDING PROTEIN"/>
    <property type="match status" value="1"/>
</dbReference>
<keyword evidence="10" id="KW-1185">Reference proteome</keyword>
<keyword evidence="5 7" id="KW-0157">Chromophore</keyword>
<dbReference type="Proteomes" id="UP001445335">
    <property type="component" value="Unassembled WGS sequence"/>
</dbReference>
<evidence type="ECO:0000256" key="4">
    <source>
        <dbReference type="ARBA" id="ARBA00022640"/>
    </source>
</evidence>
<dbReference type="AlphaFoldDB" id="A0AAW1RJW5"/>
<dbReference type="GO" id="GO:0009522">
    <property type="term" value="C:photosystem I"/>
    <property type="evidence" value="ECO:0007669"/>
    <property type="project" value="UniProtKB-KW"/>
</dbReference>